<dbReference type="EMBL" id="POTL01000001">
    <property type="protein sequence ID" value="TLH51483.1"/>
    <property type="molecule type" value="Genomic_DNA"/>
</dbReference>
<dbReference type="EMBL" id="CP062008">
    <property type="protein sequence ID" value="QPG70034.1"/>
    <property type="molecule type" value="Genomic_DNA"/>
</dbReference>
<proteinExistence type="predicted"/>
<evidence type="ECO:0000313" key="2">
    <source>
        <dbReference type="EMBL" id="TLH51483.1"/>
    </source>
</evidence>
<protein>
    <submittedName>
        <fullName evidence="2">Uncharacterized protein</fullName>
    </submittedName>
</protein>
<dbReference type="KEGG" id="mmuc:C1S78_003130"/>
<sequence length="161" mass="17489">MSVTFNRTQLITVANRALREHEKAKADRTKAVAKYRTEHATKDADRTRANAVRLRDGLTKLLRKSGPIHMDDVRDANGGSRYLDADRFYTEPGEYLIKENVTVKSGLLTPAQVIETRSLLQVLGAATGDTISANELKLLGLKNLGPVFAAAAAQSGKQVGA</sequence>
<dbReference type="AlphaFoldDB" id="A0A8H2PF98"/>
<dbReference type="GeneID" id="76723878"/>
<keyword evidence="3" id="KW-1185">Reference proteome</keyword>
<reference evidence="2" key="1">
    <citation type="submission" date="2018-01" db="EMBL/GenBank/DDBJ databases">
        <title>Comparative genomics of Mycobacterium mucogenicum and Mycobacterium neoaurum clade members emphasizing tRNA and non-coding RNA.</title>
        <authorList>
            <person name="Behra P.R.K."/>
            <person name="Pettersson B.M.F."/>
            <person name="Das S."/>
            <person name="Dasgupta S."/>
            <person name="Kirsebom L.A."/>
        </authorList>
    </citation>
    <scope>NUCLEOTIDE SEQUENCE</scope>
    <source>
        <strain evidence="2">DSM 44124</strain>
    </source>
</reference>
<reference evidence="1 3" key="2">
    <citation type="journal article" date="2019" name="BMC Evol. Biol.">
        <title>Comparative genomics of Mycobacterium mucogenicum and Mycobacterium neoaurum clade members emphasizing tRNA and non-coding RNA.</title>
        <authorList>
            <person name="Behra P.R.K."/>
            <person name="Pettersson B.M.F."/>
            <person name="Das S."/>
            <person name="Dasgupta S."/>
            <person name="Kirsebom L.A."/>
        </authorList>
    </citation>
    <scope>NUCLEOTIDE SEQUENCE [LARGE SCALE GENOMIC DNA]</scope>
    <source>
        <strain evidence="1 3">DSM 44124</strain>
    </source>
</reference>
<dbReference type="RefSeq" id="WP_053854551.1">
    <property type="nucleotide sequence ID" value="NZ_ANBS01000001.1"/>
</dbReference>
<organism evidence="2">
    <name type="scientific">Mycolicibacterium mucogenicum DSM 44124</name>
    <dbReference type="NCBI Taxonomy" id="1226753"/>
    <lineage>
        <taxon>Bacteria</taxon>
        <taxon>Bacillati</taxon>
        <taxon>Actinomycetota</taxon>
        <taxon>Actinomycetes</taxon>
        <taxon>Mycobacteriales</taxon>
        <taxon>Mycobacteriaceae</taxon>
        <taxon>Mycolicibacterium</taxon>
    </lineage>
</organism>
<accession>A0A8H2PF98</accession>
<reference evidence="1 3" key="3">
    <citation type="journal article" date="2019" name="Sci. Rep.">
        <title>Insight into the biology of Mycobacterium mucogenicum and Mycobacterium neoaurum clade members.</title>
        <authorList>
            <person name="Behra P.R.K."/>
            <person name="Pettersson B.M.F."/>
            <person name="Ramesh M."/>
            <person name="Dasgupta S."/>
            <person name="Kirsebom L.A."/>
        </authorList>
    </citation>
    <scope>NUCLEOTIDE SEQUENCE [LARGE SCALE GENOMIC DNA]</scope>
    <source>
        <strain evidence="1 3">DSM 44124</strain>
    </source>
</reference>
<evidence type="ECO:0000313" key="3">
    <source>
        <dbReference type="Proteomes" id="UP000309231"/>
    </source>
</evidence>
<gene>
    <name evidence="1" type="ORF">C1S78_003130</name>
    <name evidence="2" type="ORF">C1S78_03145</name>
</gene>
<dbReference type="Proteomes" id="UP000309231">
    <property type="component" value="Chromosome"/>
</dbReference>
<evidence type="ECO:0000313" key="1">
    <source>
        <dbReference type="EMBL" id="QPG70034.1"/>
    </source>
</evidence>
<name>A0A8H2PF98_MYCMU</name>